<dbReference type="Pfam" id="PF15563">
    <property type="entry name" value="Imm19"/>
    <property type="match status" value="1"/>
</dbReference>
<name>A0AAW9SAM9_9BACT</name>
<dbReference type="RefSeq" id="WP_346822784.1">
    <property type="nucleotide sequence ID" value="NZ_JBDKWZ010000011.1"/>
</dbReference>
<dbReference type="EMBL" id="JBDKWZ010000011">
    <property type="protein sequence ID" value="MEN7550006.1"/>
    <property type="molecule type" value="Genomic_DNA"/>
</dbReference>
<sequence length="180" mass="21281">MNNQLLTKKDIEFDNLNFWHFYISYCFRGFDEQKELNIDEAIREVVDIEKHIPFFKDWYDEFCSDEVGTVENPKVIAGKLTEDISFAIEFHSSETTFFLNSKYIGNQGGHFEAWFLTLKELISFDKYEKLFLLLLPMTGVEENKRELAESLVSKKLKSISMFAKQSDYIANMYCEWLNGR</sequence>
<dbReference type="Proteomes" id="UP001403385">
    <property type="component" value="Unassembled WGS sequence"/>
</dbReference>
<proteinExistence type="predicted"/>
<gene>
    <name evidence="1" type="ORF">AAG747_18925</name>
</gene>
<reference evidence="1 2" key="1">
    <citation type="submission" date="2024-04" db="EMBL/GenBank/DDBJ databases">
        <title>Novel genus in family Flammeovirgaceae.</title>
        <authorList>
            <person name="Nguyen T.H."/>
            <person name="Vuong T.Q."/>
            <person name="Le H."/>
            <person name="Kim S.-G."/>
        </authorList>
    </citation>
    <scope>NUCLEOTIDE SEQUENCE [LARGE SCALE GENOMIC DNA]</scope>
    <source>
        <strain evidence="1 2">JCM 23209</strain>
    </source>
</reference>
<evidence type="ECO:0000313" key="1">
    <source>
        <dbReference type="EMBL" id="MEN7550006.1"/>
    </source>
</evidence>
<evidence type="ECO:0000313" key="2">
    <source>
        <dbReference type="Proteomes" id="UP001403385"/>
    </source>
</evidence>
<dbReference type="InterPro" id="IPR029086">
    <property type="entry name" value="Imm19"/>
</dbReference>
<protein>
    <submittedName>
        <fullName evidence="1">Imm19 family immunity protein</fullName>
    </submittedName>
</protein>
<dbReference type="AlphaFoldDB" id="A0AAW9SAM9"/>
<accession>A0AAW9SAM9</accession>
<comment type="caution">
    <text evidence="1">The sequence shown here is derived from an EMBL/GenBank/DDBJ whole genome shotgun (WGS) entry which is preliminary data.</text>
</comment>
<organism evidence="1 2">
    <name type="scientific">Rapidithrix thailandica</name>
    <dbReference type="NCBI Taxonomy" id="413964"/>
    <lineage>
        <taxon>Bacteria</taxon>
        <taxon>Pseudomonadati</taxon>
        <taxon>Bacteroidota</taxon>
        <taxon>Cytophagia</taxon>
        <taxon>Cytophagales</taxon>
        <taxon>Flammeovirgaceae</taxon>
        <taxon>Rapidithrix</taxon>
    </lineage>
</organism>
<keyword evidence="2" id="KW-1185">Reference proteome</keyword>